<reference evidence="1" key="2">
    <citation type="submission" date="2022-08" db="UniProtKB">
        <authorList>
            <consortium name="EnsemblMetazoa"/>
        </authorList>
    </citation>
    <scope>IDENTIFICATION</scope>
    <source>
        <strain evidence="1">STECLA/ALBI9_A</strain>
    </source>
</reference>
<sequence>MGVAARTTFTVLVLLLLGHQVSALRCHQCGWDTCGTNEELIECTLERVNSVHANFQQLTNVSQYHELPQGPAEFMCFELRLANAHGNRTGTIKSCTLRRANLCGLSSWRMVKVLGCRTCNDEDYCNGFDAKPALPDRSRAGIGFSFSAAKTSSGRALYPWTLIPIVGLAFLLRTTL</sequence>
<evidence type="ECO:0000313" key="1">
    <source>
        <dbReference type="EnsemblMetazoa" id="AALB009389-PA"/>
    </source>
</evidence>
<dbReference type="RefSeq" id="XP_035779515.1">
    <property type="nucleotide sequence ID" value="XM_035923622.1"/>
</dbReference>
<dbReference type="AlphaFoldDB" id="A0A182FS63"/>
<name>A0A182FS63_ANOAL</name>
<accession>A0A182FS63</accession>
<organism evidence="1 2">
    <name type="scientific">Anopheles albimanus</name>
    <name type="common">New world malaria mosquito</name>
    <dbReference type="NCBI Taxonomy" id="7167"/>
    <lineage>
        <taxon>Eukaryota</taxon>
        <taxon>Metazoa</taxon>
        <taxon>Ecdysozoa</taxon>
        <taxon>Arthropoda</taxon>
        <taxon>Hexapoda</taxon>
        <taxon>Insecta</taxon>
        <taxon>Pterygota</taxon>
        <taxon>Neoptera</taxon>
        <taxon>Endopterygota</taxon>
        <taxon>Diptera</taxon>
        <taxon>Nematocera</taxon>
        <taxon>Culicoidea</taxon>
        <taxon>Culicidae</taxon>
        <taxon>Anophelinae</taxon>
        <taxon>Anopheles</taxon>
    </lineage>
</organism>
<dbReference type="VEuPathDB" id="VectorBase:AALB009389"/>
<keyword evidence="2" id="KW-1185">Reference proteome</keyword>
<dbReference type="EnsemblMetazoa" id="AALB009389-RA">
    <property type="protein sequence ID" value="AALB009389-PA"/>
    <property type="gene ID" value="AALB009389"/>
</dbReference>
<dbReference type="VEuPathDB" id="VectorBase:AALB20_034469"/>
<protein>
    <submittedName>
        <fullName evidence="1">Uncharacterized protein</fullName>
    </submittedName>
</protein>
<evidence type="ECO:0000313" key="2">
    <source>
        <dbReference type="Proteomes" id="UP000069272"/>
    </source>
</evidence>
<dbReference type="Proteomes" id="UP000069272">
    <property type="component" value="Chromosome 2R"/>
</dbReference>
<reference evidence="1 2" key="1">
    <citation type="journal article" date="2017" name="G3 (Bethesda)">
        <title>The Physical Genome Mapping of Anopheles albimanus Corrected Scaffold Misassemblies and Identified Interarm Rearrangements in Genus Anopheles.</title>
        <authorList>
            <person name="Artemov G.N."/>
            <person name="Peery A.N."/>
            <person name="Jiang X."/>
            <person name="Tu Z."/>
            <person name="Stegniy V.N."/>
            <person name="Sharakhova M.V."/>
            <person name="Sharakhov I.V."/>
        </authorList>
    </citation>
    <scope>NUCLEOTIDE SEQUENCE [LARGE SCALE GENOMIC DNA]</scope>
    <source>
        <strain evidence="1 2">ALBI9_A</strain>
    </source>
</reference>
<proteinExistence type="predicted"/>
<dbReference type="GeneID" id="118459851"/>